<feature type="compositionally biased region" description="Polar residues" evidence="1">
    <location>
        <begin position="67"/>
        <end position="76"/>
    </location>
</feature>
<reference evidence="2" key="1">
    <citation type="submission" date="2014-05" db="EMBL/GenBank/DDBJ databases">
        <title>The transcriptome of the halophilic microalga Tetraselmis sp. GSL018 isolated from the Great Salt Lake, Utah.</title>
        <authorList>
            <person name="Jinkerson R.E."/>
            <person name="D'Adamo S."/>
            <person name="Posewitz M.C."/>
        </authorList>
    </citation>
    <scope>NUCLEOTIDE SEQUENCE</scope>
    <source>
        <strain evidence="2">GSL018</strain>
    </source>
</reference>
<protein>
    <submittedName>
        <fullName evidence="2">Uncharacterized protein</fullName>
    </submittedName>
</protein>
<dbReference type="EMBL" id="GBEZ01023380">
    <property type="protein sequence ID" value="JAC63501.1"/>
    <property type="molecule type" value="Transcribed_RNA"/>
</dbReference>
<gene>
    <name evidence="2" type="ORF">TSPGSL018_20481</name>
</gene>
<evidence type="ECO:0000256" key="1">
    <source>
        <dbReference type="SAM" id="MobiDB-lite"/>
    </source>
</evidence>
<feature type="non-terminal residue" evidence="2">
    <location>
        <position position="1"/>
    </location>
</feature>
<feature type="region of interest" description="Disordered" evidence="1">
    <location>
        <begin position="57"/>
        <end position="76"/>
    </location>
</feature>
<evidence type="ECO:0000313" key="2">
    <source>
        <dbReference type="EMBL" id="JAC63501.1"/>
    </source>
</evidence>
<feature type="non-terminal residue" evidence="2">
    <location>
        <position position="76"/>
    </location>
</feature>
<organism evidence="2">
    <name type="scientific">Tetraselmis sp. GSL018</name>
    <dbReference type="NCBI Taxonomy" id="582737"/>
    <lineage>
        <taxon>Eukaryota</taxon>
        <taxon>Viridiplantae</taxon>
        <taxon>Chlorophyta</taxon>
        <taxon>core chlorophytes</taxon>
        <taxon>Chlorodendrophyceae</taxon>
        <taxon>Chlorodendrales</taxon>
        <taxon>Chlorodendraceae</taxon>
        <taxon>Tetraselmis</taxon>
    </lineage>
</organism>
<sequence>LPLFYLHIPAPRGKHTHAREQIQPSLQARAIWAIYGSTLAPETGKQIRYCIRMTRSMKRPTPRTEEAGQQQGCAGS</sequence>
<dbReference type="AlphaFoldDB" id="A0A061QYW3"/>
<proteinExistence type="predicted"/>
<name>A0A061QYW3_9CHLO</name>
<accession>A0A061QYW3</accession>